<reference evidence="3" key="1">
    <citation type="submission" date="2021-02" db="EMBL/GenBank/DDBJ databases">
        <authorList>
            <person name="Dougan E. K."/>
            <person name="Rhodes N."/>
            <person name="Thang M."/>
            <person name="Chan C."/>
        </authorList>
    </citation>
    <scope>NUCLEOTIDE SEQUENCE</scope>
</reference>
<gene>
    <name evidence="3" type="ORF">SNEC2469_LOCUS29695</name>
</gene>
<dbReference type="GO" id="GO:0005524">
    <property type="term" value="F:ATP binding"/>
    <property type="evidence" value="ECO:0007669"/>
    <property type="project" value="InterPro"/>
</dbReference>
<evidence type="ECO:0000259" key="2">
    <source>
        <dbReference type="PROSITE" id="PS50011"/>
    </source>
</evidence>
<evidence type="ECO:0000313" key="4">
    <source>
        <dbReference type="Proteomes" id="UP000601435"/>
    </source>
</evidence>
<keyword evidence="4" id="KW-1185">Reference proteome</keyword>
<comment type="caution">
    <text evidence="3">The sequence shown here is derived from an EMBL/GenBank/DDBJ whole genome shotgun (WGS) entry which is preliminary data.</text>
</comment>
<feature type="region of interest" description="Disordered" evidence="1">
    <location>
        <begin position="18"/>
        <end position="65"/>
    </location>
</feature>
<dbReference type="InterPro" id="IPR004147">
    <property type="entry name" value="ABC1_dom"/>
</dbReference>
<dbReference type="PANTHER" id="PTHR43173:SF12">
    <property type="entry name" value="PROTEIN KINASE SUPERFAMILY PROTEIN"/>
    <property type="match status" value="1"/>
</dbReference>
<dbReference type="InterPro" id="IPR051130">
    <property type="entry name" value="Mito_struct-func_regulator"/>
</dbReference>
<dbReference type="InterPro" id="IPR000719">
    <property type="entry name" value="Prot_kinase_dom"/>
</dbReference>
<evidence type="ECO:0000256" key="1">
    <source>
        <dbReference type="SAM" id="MobiDB-lite"/>
    </source>
</evidence>
<dbReference type="AlphaFoldDB" id="A0A813B663"/>
<evidence type="ECO:0000313" key="3">
    <source>
        <dbReference type="EMBL" id="CAE7892482.1"/>
    </source>
</evidence>
<name>A0A813B663_9DINO</name>
<dbReference type="Pfam" id="PF03109">
    <property type="entry name" value="ABC1"/>
    <property type="match status" value="1"/>
</dbReference>
<dbReference type="SUPFAM" id="SSF56112">
    <property type="entry name" value="Protein kinase-like (PK-like)"/>
    <property type="match status" value="1"/>
</dbReference>
<organism evidence="3 4">
    <name type="scientific">Symbiodinium necroappetens</name>
    <dbReference type="NCBI Taxonomy" id="1628268"/>
    <lineage>
        <taxon>Eukaryota</taxon>
        <taxon>Sar</taxon>
        <taxon>Alveolata</taxon>
        <taxon>Dinophyceae</taxon>
        <taxon>Suessiales</taxon>
        <taxon>Symbiodiniaceae</taxon>
        <taxon>Symbiodinium</taxon>
    </lineage>
</organism>
<dbReference type="PANTHER" id="PTHR43173">
    <property type="entry name" value="ABC1 FAMILY PROTEIN"/>
    <property type="match status" value="1"/>
</dbReference>
<protein>
    <recommendedName>
        <fullName evidence="2">Protein kinase domain-containing protein</fullName>
    </recommendedName>
</protein>
<dbReference type="Proteomes" id="UP000601435">
    <property type="component" value="Unassembled WGS sequence"/>
</dbReference>
<accession>A0A813B663</accession>
<dbReference type="PROSITE" id="PS50011">
    <property type="entry name" value="PROTEIN_KINASE_DOM"/>
    <property type="match status" value="1"/>
</dbReference>
<dbReference type="GO" id="GO:0004672">
    <property type="term" value="F:protein kinase activity"/>
    <property type="evidence" value="ECO:0007669"/>
    <property type="project" value="InterPro"/>
</dbReference>
<feature type="domain" description="Protein kinase" evidence="2">
    <location>
        <begin position="197"/>
        <end position="545"/>
    </location>
</feature>
<sequence length="545" mass="61405">MVLLLPIVWHIRERSQRKVRSRAFKTSEISETSQKEAEDSEDSAVDSQKEDSEEDSKDSASDFIGEPPSKMELALRSIRGYASAAQWLAPYIPLYLATESAESAGQKWDPDGSLANEWSMMHKKGASTLAEFIQEMSGFYVKVGQLIATRVDLFPREYSKELTFLVQSVNPLSFEVIRQVIEKELLEGYNLDDVFEYVEPEPLGSASIAQVHRARLKDGREVAVKVQRPHIEEQLLDDISVIKSLTQQLRGVFPVDYYAVFTELEAQLKEEFDFFREAAAMDRVADATQNMGKAPPIVVPRSIPGLVSSRVLCMDFVPGMSLSQIAKKFSASKNTAGGKPSSTMQRAGRKILASLTDAFGTMILEEGFFHADPHPGNVFVKPDGTVALIDFGQMKRIGYKFRREFCELVVMIADCQDTREEYEAGTVLGHRMGLKFSETAHEFCPVALGMFVLDWSRSELPGGYSAYELSPRNVMNDVTYFPPEWVLTCRALQLIRGLAEGLDVQWSLPELWREKALRVLGREKEIRARSPWARMREWLGSLRAA</sequence>
<dbReference type="OrthoDB" id="427480at2759"/>
<dbReference type="Gene3D" id="1.10.510.10">
    <property type="entry name" value="Transferase(Phosphotransferase) domain 1"/>
    <property type="match status" value="1"/>
</dbReference>
<dbReference type="CDD" id="cd05121">
    <property type="entry name" value="ABC1_ADCK3-like"/>
    <property type="match status" value="1"/>
</dbReference>
<dbReference type="EMBL" id="CAJNJA010067452">
    <property type="protein sequence ID" value="CAE7892482.1"/>
    <property type="molecule type" value="Genomic_DNA"/>
</dbReference>
<proteinExistence type="predicted"/>
<dbReference type="InterPro" id="IPR011009">
    <property type="entry name" value="Kinase-like_dom_sf"/>
</dbReference>